<dbReference type="PANTHER" id="PTHR47837">
    <property type="entry name" value="GTP PYROPHOSPHOKINASE YJBM"/>
    <property type="match status" value="1"/>
</dbReference>
<dbReference type="EMBL" id="JACBGI020000004">
    <property type="protein sequence ID" value="MBF6057505.1"/>
    <property type="molecule type" value="Genomic_DNA"/>
</dbReference>
<evidence type="ECO:0000259" key="1">
    <source>
        <dbReference type="SMART" id="SM00954"/>
    </source>
</evidence>
<keyword evidence="3" id="KW-1185">Reference proteome</keyword>
<sequence length="379" mass="44089">MTYTGNEVKKAGEALIDDNIFHDKEKYDKAMDVLSYWRSQHEIPLEHALSLVKKVTREIDNEAIFAKRLKRTPSIIKKLKRFSSSNMKLKSMQDVGGCRVVVSSPKKLQKLFKKLKKLPYFNNSEGKLRVKDYVTHPKDDGYRSIHLVGRFPDRNQNTKQIEIQLRTRLQHDWATTLEIVELFTGEALKSNGGSIRWRQFFALASEQFALMENIHIFHSLNYKKQQELYFSRLEKHPEKLKSCLDVASLDRTLGVLKKLHHYTESLKITSKFIEEAPDTHYMLLLVDTKKNQLTYENFTKEQFIEAEEAYTDAEKEYSHNQGITVALVYASALGGIKEAYPNYFADSREFISYLTHIKAAESQLNPGFIQKFFDGLPRF</sequence>
<dbReference type="Gene3D" id="3.30.460.10">
    <property type="entry name" value="Beta Polymerase, domain 2"/>
    <property type="match status" value="1"/>
</dbReference>
<feature type="domain" description="RelA/SpoT" evidence="1">
    <location>
        <begin position="67"/>
        <end position="188"/>
    </location>
</feature>
<dbReference type="SMART" id="SM00954">
    <property type="entry name" value="RelA_SpoT"/>
    <property type="match status" value="1"/>
</dbReference>
<dbReference type="CDD" id="cd05399">
    <property type="entry name" value="NT_Rel-Spo_like"/>
    <property type="match status" value="1"/>
</dbReference>
<dbReference type="Pfam" id="PF04607">
    <property type="entry name" value="RelA_SpoT"/>
    <property type="match status" value="1"/>
</dbReference>
<protein>
    <submittedName>
        <fullName evidence="2">RelA/SpoT domain-containing protein</fullName>
    </submittedName>
</protein>
<dbReference type="RefSeq" id="WP_185977653.1">
    <property type="nucleotide sequence ID" value="NZ_JACBGI020000004.1"/>
</dbReference>
<reference evidence="2 3" key="1">
    <citation type="submission" date="2020-06" db="EMBL/GenBank/DDBJ databases">
        <authorList>
            <person name="Scott K."/>
        </authorList>
    </citation>
    <scope>NUCLEOTIDE SEQUENCE [LARGE SCALE GENOMIC DNA]</scope>
    <source>
        <strain evidence="2 3">HH1</strain>
    </source>
</reference>
<dbReference type="PANTHER" id="PTHR47837:SF1">
    <property type="entry name" value="GTP PYROPHOSPHOKINASE YJBM"/>
    <property type="match status" value="1"/>
</dbReference>
<dbReference type="Proteomes" id="UP001193680">
    <property type="component" value="Unassembled WGS sequence"/>
</dbReference>
<gene>
    <name evidence="2" type="ORF">H8792_004045</name>
</gene>
<comment type="caution">
    <text evidence="2">The sequence shown here is derived from an EMBL/GenBank/DDBJ whole genome shotgun (WGS) entry which is preliminary data.</text>
</comment>
<dbReference type="InterPro" id="IPR043519">
    <property type="entry name" value="NT_sf"/>
</dbReference>
<evidence type="ECO:0000313" key="3">
    <source>
        <dbReference type="Proteomes" id="UP001193680"/>
    </source>
</evidence>
<dbReference type="SUPFAM" id="SSF81301">
    <property type="entry name" value="Nucleotidyltransferase"/>
    <property type="match status" value="1"/>
</dbReference>
<organism evidence="2 3">
    <name type="scientific">Thiomicrorhabdus heinhorstiae</name>
    <dbReference type="NCBI Taxonomy" id="2748010"/>
    <lineage>
        <taxon>Bacteria</taxon>
        <taxon>Pseudomonadati</taxon>
        <taxon>Pseudomonadota</taxon>
        <taxon>Gammaproteobacteria</taxon>
        <taxon>Thiotrichales</taxon>
        <taxon>Piscirickettsiaceae</taxon>
        <taxon>Thiomicrorhabdus</taxon>
    </lineage>
</organism>
<dbReference type="InterPro" id="IPR007685">
    <property type="entry name" value="RelA_SpoT"/>
</dbReference>
<evidence type="ECO:0000313" key="2">
    <source>
        <dbReference type="EMBL" id="MBF6057505.1"/>
    </source>
</evidence>
<dbReference type="InterPro" id="IPR052366">
    <property type="entry name" value="GTP_Pyrophosphokinase"/>
</dbReference>
<proteinExistence type="predicted"/>
<accession>A0ABS0BUQ2</accession>
<name>A0ABS0BUQ2_9GAMM</name>
<reference evidence="2 3" key="2">
    <citation type="submission" date="2020-11" db="EMBL/GenBank/DDBJ databases">
        <title>Sulfur oxidizing isolate from Hospital Hole Sinkhole.</title>
        <authorList>
            <person name="Scott K.M."/>
        </authorList>
    </citation>
    <scope>NUCLEOTIDE SEQUENCE [LARGE SCALE GENOMIC DNA]</scope>
    <source>
        <strain evidence="2 3">HH1</strain>
    </source>
</reference>